<sequence>MTAGPLRPPRGRFGPVRAGPGVRATGRDTTCRNTQCVLCCAPKDPTKRETPVSDVIALASDHGAIDLRTQVRDHLAARGLETLDLGTHGPESVDYPDFAAVLAEALRDGRAARGILLCGTGIGISIAANRYPFLRAALVHDVTSARLCREHNDANVLVLGGRTTGPEVARDCVDTFLDTAFEGGRHARRVEKLGTPPAL</sequence>
<dbReference type="Pfam" id="PF02502">
    <property type="entry name" value="LacAB_rpiB"/>
    <property type="match status" value="1"/>
</dbReference>
<reference evidence="4 5" key="1">
    <citation type="submission" date="2019-10" db="EMBL/GenBank/DDBJ databases">
        <title>Draft whole-genome sequence of the purple nonsulfur photosynthetic bacterium Roseospira navarrensis DSM 15114.</title>
        <authorList>
            <person name="Kyndt J.A."/>
            <person name="Meyer T.E."/>
        </authorList>
    </citation>
    <scope>NUCLEOTIDE SEQUENCE [LARGE SCALE GENOMIC DNA]</scope>
    <source>
        <strain evidence="4 5">DSM 15114</strain>
    </source>
</reference>
<dbReference type="EC" id="5.3.1.6" evidence="4"/>
<dbReference type="NCBIfam" id="NF004051">
    <property type="entry name" value="PRK05571.1"/>
    <property type="match status" value="1"/>
</dbReference>
<name>A0A7X2D1V0_9PROT</name>
<dbReference type="SUPFAM" id="SSF89623">
    <property type="entry name" value="Ribose/Galactose isomerase RpiB/AlsB"/>
    <property type="match status" value="1"/>
</dbReference>
<comment type="similarity">
    <text evidence="1">Belongs to the LacAB/RpiB family.</text>
</comment>
<dbReference type="InterPro" id="IPR036569">
    <property type="entry name" value="RpiB_LacA_LacB_sf"/>
</dbReference>
<dbReference type="GO" id="GO:0005975">
    <property type="term" value="P:carbohydrate metabolic process"/>
    <property type="evidence" value="ECO:0007669"/>
    <property type="project" value="InterPro"/>
</dbReference>
<proteinExistence type="inferred from homology"/>
<dbReference type="EMBL" id="WIVE01000001">
    <property type="protein sequence ID" value="MQX35046.1"/>
    <property type="molecule type" value="Genomic_DNA"/>
</dbReference>
<dbReference type="NCBIfam" id="TIGR00689">
    <property type="entry name" value="rpiB_lacA_lacB"/>
    <property type="match status" value="1"/>
</dbReference>
<dbReference type="Gene3D" id="3.40.1400.10">
    <property type="entry name" value="Sugar-phosphate isomerase, RpiB/LacA/LacB"/>
    <property type="match status" value="1"/>
</dbReference>
<evidence type="ECO:0000313" key="5">
    <source>
        <dbReference type="Proteomes" id="UP000434582"/>
    </source>
</evidence>
<dbReference type="NCBIfam" id="TIGR01120">
    <property type="entry name" value="rpiB"/>
    <property type="match status" value="1"/>
</dbReference>
<evidence type="ECO:0000256" key="2">
    <source>
        <dbReference type="ARBA" id="ARBA00023235"/>
    </source>
</evidence>
<accession>A0A7X2D1V0</accession>
<dbReference type="Proteomes" id="UP000434582">
    <property type="component" value="Unassembled WGS sequence"/>
</dbReference>
<keyword evidence="2 4" id="KW-0413">Isomerase</keyword>
<feature type="compositionally biased region" description="Low complexity" evidence="3">
    <location>
        <begin position="1"/>
        <end position="23"/>
    </location>
</feature>
<dbReference type="GO" id="GO:0004751">
    <property type="term" value="F:ribose-5-phosphate isomerase activity"/>
    <property type="evidence" value="ECO:0007669"/>
    <property type="project" value="UniProtKB-EC"/>
</dbReference>
<feature type="region of interest" description="Disordered" evidence="3">
    <location>
        <begin position="1"/>
        <end position="25"/>
    </location>
</feature>
<protein>
    <submittedName>
        <fullName evidence="4">Ribose 5-phosphate isomerase B</fullName>
        <ecNumber evidence="4">5.3.1.6</ecNumber>
    </submittedName>
</protein>
<comment type="caution">
    <text evidence="4">The sequence shown here is derived from an EMBL/GenBank/DDBJ whole genome shotgun (WGS) entry which is preliminary data.</text>
</comment>
<evidence type="ECO:0000256" key="1">
    <source>
        <dbReference type="ARBA" id="ARBA00008754"/>
    </source>
</evidence>
<dbReference type="InterPro" id="IPR004785">
    <property type="entry name" value="RpiB"/>
</dbReference>
<dbReference type="PANTHER" id="PTHR30345">
    <property type="entry name" value="RIBOSE-5-PHOSPHATE ISOMERASE B"/>
    <property type="match status" value="1"/>
</dbReference>
<evidence type="ECO:0000313" key="4">
    <source>
        <dbReference type="EMBL" id="MQX35046.1"/>
    </source>
</evidence>
<evidence type="ECO:0000256" key="3">
    <source>
        <dbReference type="SAM" id="MobiDB-lite"/>
    </source>
</evidence>
<keyword evidence="5" id="KW-1185">Reference proteome</keyword>
<dbReference type="PANTHER" id="PTHR30345:SF0">
    <property type="entry name" value="DNA DAMAGE-REPAIR_TOLERATION PROTEIN DRT102"/>
    <property type="match status" value="1"/>
</dbReference>
<dbReference type="AlphaFoldDB" id="A0A7X2D1V0"/>
<dbReference type="InterPro" id="IPR003500">
    <property type="entry name" value="RpiB_LacA_LacB"/>
</dbReference>
<dbReference type="OrthoDB" id="1778624at2"/>
<organism evidence="4 5">
    <name type="scientific">Roseospira navarrensis</name>
    <dbReference type="NCBI Taxonomy" id="140058"/>
    <lineage>
        <taxon>Bacteria</taxon>
        <taxon>Pseudomonadati</taxon>
        <taxon>Pseudomonadota</taxon>
        <taxon>Alphaproteobacteria</taxon>
        <taxon>Rhodospirillales</taxon>
        <taxon>Rhodospirillaceae</taxon>
        <taxon>Roseospira</taxon>
    </lineage>
</organism>
<gene>
    <name evidence="4" type="primary">rpiB</name>
    <name evidence="4" type="ORF">GHC57_00790</name>
</gene>